<feature type="region of interest" description="Disordered" evidence="2">
    <location>
        <begin position="55"/>
        <end position="118"/>
    </location>
</feature>
<keyword evidence="1" id="KW-0175">Coiled coil</keyword>
<feature type="coiled-coil region" evidence="1">
    <location>
        <begin position="129"/>
        <end position="177"/>
    </location>
</feature>
<evidence type="ECO:0000256" key="2">
    <source>
        <dbReference type="SAM" id="MobiDB-lite"/>
    </source>
</evidence>
<dbReference type="AlphaFoldDB" id="A0A146KF92"/>
<reference evidence="3" key="1">
    <citation type="submission" date="2015-07" db="EMBL/GenBank/DDBJ databases">
        <title>Adaptation to a free-living lifestyle via gene acquisitions in the diplomonad Trepomonas sp. PC1.</title>
        <authorList>
            <person name="Xu F."/>
            <person name="Jerlstrom-Hultqvist J."/>
            <person name="Kolisko M."/>
            <person name="Simpson A.G.B."/>
            <person name="Roger A.J."/>
            <person name="Svard S.G."/>
            <person name="Andersson J.O."/>
        </authorList>
    </citation>
    <scope>NUCLEOTIDE SEQUENCE</scope>
    <source>
        <strain evidence="3">PC1</strain>
    </source>
</reference>
<dbReference type="SUPFAM" id="SSF50729">
    <property type="entry name" value="PH domain-like"/>
    <property type="match status" value="1"/>
</dbReference>
<dbReference type="EMBL" id="GDID01002440">
    <property type="protein sequence ID" value="JAP94166.1"/>
    <property type="molecule type" value="Transcribed_RNA"/>
</dbReference>
<feature type="compositionally biased region" description="Basic and acidic residues" evidence="2">
    <location>
        <begin position="75"/>
        <end position="113"/>
    </location>
</feature>
<evidence type="ECO:0000313" key="3">
    <source>
        <dbReference type="EMBL" id="JAP94166.1"/>
    </source>
</evidence>
<feature type="region of interest" description="Disordered" evidence="2">
    <location>
        <begin position="1"/>
        <end position="26"/>
    </location>
</feature>
<feature type="compositionally biased region" description="Polar residues" evidence="2">
    <location>
        <begin position="62"/>
        <end position="71"/>
    </location>
</feature>
<evidence type="ECO:0008006" key="4">
    <source>
        <dbReference type="Google" id="ProtNLM"/>
    </source>
</evidence>
<name>A0A146KF92_9EUKA</name>
<accession>A0A146KF92</accession>
<proteinExistence type="predicted"/>
<feature type="compositionally biased region" description="Polar residues" evidence="2">
    <location>
        <begin position="16"/>
        <end position="25"/>
    </location>
</feature>
<organism evidence="3">
    <name type="scientific">Trepomonas sp. PC1</name>
    <dbReference type="NCBI Taxonomy" id="1076344"/>
    <lineage>
        <taxon>Eukaryota</taxon>
        <taxon>Metamonada</taxon>
        <taxon>Diplomonadida</taxon>
        <taxon>Hexamitidae</taxon>
        <taxon>Hexamitinae</taxon>
        <taxon>Trepomonas</taxon>
    </lineage>
</organism>
<evidence type="ECO:0000256" key="1">
    <source>
        <dbReference type="SAM" id="Coils"/>
    </source>
</evidence>
<protein>
    <recommendedName>
        <fullName evidence="4">PH domain-containing protein</fullName>
    </recommendedName>
</protein>
<gene>
    <name evidence="3" type="ORF">TPC1_13285</name>
</gene>
<sequence>KKVKNQPLSIPIKSPSLKSQSIKQNEQIEEHIVEDPEIDVEMNDEKVSFAPPQVENVKPILPQQSLVQKPLNTVKTEDKDKNKKLEKDSKKESKETVKKTEKEVKKPKSEPETAQKQPMAVNLAQSPDFQQLKQQLDQQQQMFNEQMKLIQLQQQKLNEAQQREQETKSELQLLKSQLQEMAPAQSAMRSSAQFKKKKSFQNAKLTLTTTSLCGFDQNEKIFEVNLGGEDVVQLEQQNLKIIIQHPEGPIVIRAENQQDYDKWVAGVQRAVQNAKNPQLIQKQLVMKLDQQTKQLFVYKGENTQPSKVFMVENCTVELRVEGQNATIKVRCIDGRKFSFGDKIEVCNQWAVQFQSVGGTIQYM</sequence>
<feature type="non-terminal residue" evidence="3">
    <location>
        <position position="1"/>
    </location>
</feature>